<dbReference type="AlphaFoldDB" id="A0A3B1C055"/>
<name>A0A3B1C055_9ZZZZ</name>
<organism evidence="2">
    <name type="scientific">hydrothermal vent metagenome</name>
    <dbReference type="NCBI Taxonomy" id="652676"/>
    <lineage>
        <taxon>unclassified sequences</taxon>
        <taxon>metagenomes</taxon>
        <taxon>ecological metagenomes</taxon>
    </lineage>
</organism>
<keyword evidence="2" id="KW-0808">Transferase</keyword>
<dbReference type="Gene3D" id="3.40.50.150">
    <property type="entry name" value="Vaccinia Virus protein VP39"/>
    <property type="match status" value="1"/>
</dbReference>
<dbReference type="PANTHER" id="PTHR11579">
    <property type="entry name" value="PROTEIN-L-ISOASPARTATE O-METHYLTRANSFERASE"/>
    <property type="match status" value="1"/>
</dbReference>
<dbReference type="GO" id="GO:0005737">
    <property type="term" value="C:cytoplasm"/>
    <property type="evidence" value="ECO:0007669"/>
    <property type="project" value="TreeGrafter"/>
</dbReference>
<dbReference type="GO" id="GO:0032259">
    <property type="term" value="P:methylation"/>
    <property type="evidence" value="ECO:0007669"/>
    <property type="project" value="UniProtKB-KW"/>
</dbReference>
<dbReference type="EMBL" id="UOFY01000047">
    <property type="protein sequence ID" value="VAX10277.1"/>
    <property type="molecule type" value="Genomic_DNA"/>
</dbReference>
<dbReference type="SUPFAM" id="SSF53335">
    <property type="entry name" value="S-adenosyl-L-methionine-dependent methyltransferases"/>
    <property type="match status" value="1"/>
</dbReference>
<evidence type="ECO:0000313" key="2">
    <source>
        <dbReference type="EMBL" id="VAX10277.1"/>
    </source>
</evidence>
<proteinExistence type="inferred from homology"/>
<keyword evidence="2" id="KW-0489">Methyltransferase</keyword>
<comment type="similarity">
    <text evidence="1">Belongs to the methyltransferase superfamily. L-isoaspartyl/D-aspartyl protein methyltransferase family.</text>
</comment>
<accession>A0A3B1C055</accession>
<protein>
    <submittedName>
        <fullName evidence="2">Protein-L-isoaspartate O-methyltransferase</fullName>
        <ecNumber evidence="2">2.1.1.77</ecNumber>
    </submittedName>
</protein>
<dbReference type="InterPro" id="IPR000682">
    <property type="entry name" value="PCMT"/>
</dbReference>
<gene>
    <name evidence="2" type="ORF">MNBD_GAMMA25-51</name>
</gene>
<dbReference type="InterPro" id="IPR029063">
    <property type="entry name" value="SAM-dependent_MTases_sf"/>
</dbReference>
<dbReference type="Pfam" id="PF01135">
    <property type="entry name" value="PCMT"/>
    <property type="match status" value="1"/>
</dbReference>
<dbReference type="GO" id="GO:0004719">
    <property type="term" value="F:protein-L-isoaspartate (D-aspartate) O-methyltransferase activity"/>
    <property type="evidence" value="ECO:0007669"/>
    <property type="project" value="UniProtKB-EC"/>
</dbReference>
<dbReference type="PANTHER" id="PTHR11579:SF18">
    <property type="entry name" value="PROTEIN-L-ISOASPARTATE O-METHYLTRANSFERASE"/>
    <property type="match status" value="1"/>
</dbReference>
<sequence>MNIEQHKDNMVKQQLRTYEVLDDQLIELMMQVPREDFVPAAMRNLAYADINIPLDEGQVMMNPKIEARMLQALAVQADEEVLEVGTGSAYVTALLARQAKKVYSVEIMPRLLKQAGEKLRAHNIKNVELEEGDAAQGWNNHHMYEAIAITGSLPMLPRAFLDAMTIGGRLFAIIGDAPTMEATLITRQGNNDWSREVLFETELPVLKNVQQPERFIL</sequence>
<reference evidence="2" key="1">
    <citation type="submission" date="2018-06" db="EMBL/GenBank/DDBJ databases">
        <authorList>
            <person name="Zhirakovskaya E."/>
        </authorList>
    </citation>
    <scope>NUCLEOTIDE SEQUENCE</scope>
</reference>
<evidence type="ECO:0000256" key="1">
    <source>
        <dbReference type="ARBA" id="ARBA00005369"/>
    </source>
</evidence>
<dbReference type="CDD" id="cd02440">
    <property type="entry name" value="AdoMet_MTases"/>
    <property type="match status" value="1"/>
</dbReference>
<dbReference type="EC" id="2.1.1.77" evidence="2"/>